<comment type="caution">
    <text evidence="3">The sequence shown here is derived from an EMBL/GenBank/DDBJ whole genome shotgun (WGS) entry which is preliminary data.</text>
</comment>
<sequence length="238" mass="25566">MAKGKRIYDLFVSLKGEFEAEGLTRDEVAGEALFAARRGLDYLVKIGGCEAKSDLVFLQQVGISSVVAPMIESPFAMSKYMAMVDPKLFDHIGVTIETATAVSDIDRIIDAGVHLTDVTIGRSDLTASFGGSGVDSAETIRMVKTVAAAAKERGLHVTMGGSVSAGTRDLLRKDAELRSLLDHIETRKAIMTVDRFIADGTLEAAIEAELDLLVHRGAVIDKRGGEASSRADKIRERL</sequence>
<dbReference type="OrthoDB" id="86160at2"/>
<name>A0A429V8V2_9SPHN</name>
<evidence type="ECO:0000259" key="2">
    <source>
        <dbReference type="Pfam" id="PF03328"/>
    </source>
</evidence>
<evidence type="ECO:0000256" key="1">
    <source>
        <dbReference type="ARBA" id="ARBA00022723"/>
    </source>
</evidence>
<accession>A0A429V8V2</accession>
<reference evidence="3 4" key="1">
    <citation type="submission" date="2018-12" db="EMBL/GenBank/DDBJ databases">
        <title>Sphingomonas sp. HMF7854 Genome sequencing and assembly.</title>
        <authorList>
            <person name="Cha I."/>
            <person name="Kang H."/>
            <person name="Kim H."/>
            <person name="Kang J."/>
            <person name="Joh K."/>
        </authorList>
    </citation>
    <scope>NUCLEOTIDE SEQUENCE [LARGE SCALE GENOMIC DNA]</scope>
    <source>
        <strain evidence="3 4">HMF7854</strain>
    </source>
</reference>
<dbReference type="InterPro" id="IPR015813">
    <property type="entry name" value="Pyrv/PenolPyrv_kinase-like_dom"/>
</dbReference>
<dbReference type="Gene3D" id="3.20.20.60">
    <property type="entry name" value="Phosphoenolpyruvate-binding domains"/>
    <property type="match status" value="1"/>
</dbReference>
<feature type="domain" description="HpcH/HpaI aldolase/citrate lyase" evidence="2">
    <location>
        <begin position="53"/>
        <end position="156"/>
    </location>
</feature>
<keyword evidence="1" id="KW-0479">Metal-binding</keyword>
<dbReference type="Proteomes" id="UP000274661">
    <property type="component" value="Unassembled WGS sequence"/>
</dbReference>
<dbReference type="InterPro" id="IPR040442">
    <property type="entry name" value="Pyrv_kinase-like_dom_sf"/>
</dbReference>
<dbReference type="RefSeq" id="WP_126718190.1">
    <property type="nucleotide sequence ID" value="NZ_RWJF01000001.1"/>
</dbReference>
<evidence type="ECO:0000313" key="3">
    <source>
        <dbReference type="EMBL" id="RST30358.1"/>
    </source>
</evidence>
<dbReference type="InterPro" id="IPR005000">
    <property type="entry name" value="Aldolase/citrate-lyase_domain"/>
</dbReference>
<proteinExistence type="predicted"/>
<dbReference type="GO" id="GO:0046872">
    <property type="term" value="F:metal ion binding"/>
    <property type="evidence" value="ECO:0007669"/>
    <property type="project" value="UniProtKB-KW"/>
</dbReference>
<dbReference type="SUPFAM" id="SSF51621">
    <property type="entry name" value="Phosphoenolpyruvate/pyruvate domain"/>
    <property type="match status" value="1"/>
</dbReference>
<dbReference type="Pfam" id="PF03328">
    <property type="entry name" value="HpcH_HpaI"/>
    <property type="match status" value="1"/>
</dbReference>
<organism evidence="3 4">
    <name type="scientific">Sphingomonas ginkgonis</name>
    <dbReference type="NCBI Taxonomy" id="2315330"/>
    <lineage>
        <taxon>Bacteria</taxon>
        <taxon>Pseudomonadati</taxon>
        <taxon>Pseudomonadota</taxon>
        <taxon>Alphaproteobacteria</taxon>
        <taxon>Sphingomonadales</taxon>
        <taxon>Sphingomonadaceae</taxon>
        <taxon>Sphingomonas</taxon>
    </lineage>
</organism>
<dbReference type="EMBL" id="RWJF01000001">
    <property type="protein sequence ID" value="RST30358.1"/>
    <property type="molecule type" value="Genomic_DNA"/>
</dbReference>
<evidence type="ECO:0000313" key="4">
    <source>
        <dbReference type="Proteomes" id="UP000274661"/>
    </source>
</evidence>
<dbReference type="AlphaFoldDB" id="A0A429V8V2"/>
<gene>
    <name evidence="3" type="ORF">HMF7854_05620</name>
</gene>
<dbReference type="GO" id="GO:0003824">
    <property type="term" value="F:catalytic activity"/>
    <property type="evidence" value="ECO:0007669"/>
    <property type="project" value="InterPro"/>
</dbReference>
<protein>
    <recommendedName>
        <fullName evidence="2">HpcH/HpaI aldolase/citrate lyase domain-containing protein</fullName>
    </recommendedName>
</protein>
<keyword evidence="4" id="KW-1185">Reference proteome</keyword>